<evidence type="ECO:0000256" key="2">
    <source>
        <dbReference type="SAM" id="SignalP"/>
    </source>
</evidence>
<gene>
    <name evidence="3" type="ORF">ACFPN2_31885</name>
</gene>
<evidence type="ECO:0008006" key="5">
    <source>
        <dbReference type="Google" id="ProtNLM"/>
    </source>
</evidence>
<keyword evidence="1" id="KW-0472">Membrane</keyword>
<protein>
    <recommendedName>
        <fullName evidence="5">Peptidase S8/S53 domain-containing protein</fullName>
    </recommendedName>
</protein>
<proteinExistence type="predicted"/>
<dbReference type="RefSeq" id="WP_380604285.1">
    <property type="nucleotide sequence ID" value="NZ_JBHSDU010000015.1"/>
</dbReference>
<dbReference type="InterPro" id="IPR036852">
    <property type="entry name" value="Peptidase_S8/S53_dom_sf"/>
</dbReference>
<keyword evidence="1" id="KW-0812">Transmembrane</keyword>
<dbReference type="Gene3D" id="3.40.50.200">
    <property type="entry name" value="Peptidase S8/S53 domain"/>
    <property type="match status" value="1"/>
</dbReference>
<feature type="signal peptide" evidence="2">
    <location>
        <begin position="1"/>
        <end position="22"/>
    </location>
</feature>
<evidence type="ECO:0000313" key="3">
    <source>
        <dbReference type="EMBL" id="MFC4313718.1"/>
    </source>
</evidence>
<evidence type="ECO:0000313" key="4">
    <source>
        <dbReference type="Proteomes" id="UP001595904"/>
    </source>
</evidence>
<keyword evidence="1" id="KW-1133">Transmembrane helix</keyword>
<keyword evidence="4" id="KW-1185">Reference proteome</keyword>
<dbReference type="EMBL" id="JBHSDU010000015">
    <property type="protein sequence ID" value="MFC4313718.1"/>
    <property type="molecule type" value="Genomic_DNA"/>
</dbReference>
<sequence length="516" mass="53603">MRISTAHWACVALLTMSAGVQAQDYKNDIGYDDLVKRLGSTAPTGAGVTAMQVEAPAGVDSSNLPIWSPVTGSTSSVFSGVTFNFTTSTSGRSSSPSGHALNVGQLFYGNNALAFGIGTVRLGNAIDWLTTDFLGAGTPAMPSITDARVINHSWVGTLNDAVGDAEVLRRMDWLVQRDNIINVAAVNNGSANRSLPGSAFNSIAVGATSGNHPRGSYDLSAVDAVYAAGRTRPDVVAPMATTSGAAPVVSSLAALLVETGHTGADTLSHGSTTNRADATVYNAERAETIKAAIMAGADRQTHNLSTSSQITDYRANGNATANGLDSRYGAGQVNVSTSHQIIAGGEHEAGSVLCGTAVRICAGFDYVENFGGSYGSATELNYSFTATANRNQLTASLVWNLDVDAVGSAGGATLHNLGLSLYDETTGQQVGNSVSLIDNTQNLWYSLVSGRQYRLTVSSLESEAFDGSYALAWNLSGTTTPVPLPPAIFLLLGGLVTLLPALRRRHFAQNALATRK</sequence>
<dbReference type="SUPFAM" id="SSF52743">
    <property type="entry name" value="Subtilisin-like"/>
    <property type="match status" value="1"/>
</dbReference>
<evidence type="ECO:0000256" key="1">
    <source>
        <dbReference type="SAM" id="Phobius"/>
    </source>
</evidence>
<keyword evidence="2" id="KW-0732">Signal</keyword>
<feature type="chain" id="PRO_5046045408" description="Peptidase S8/S53 domain-containing protein" evidence="2">
    <location>
        <begin position="23"/>
        <end position="516"/>
    </location>
</feature>
<comment type="caution">
    <text evidence="3">The sequence shown here is derived from an EMBL/GenBank/DDBJ whole genome shotgun (WGS) entry which is preliminary data.</text>
</comment>
<reference evidence="4" key="1">
    <citation type="journal article" date="2019" name="Int. J. Syst. Evol. Microbiol.">
        <title>The Global Catalogue of Microorganisms (GCM) 10K type strain sequencing project: providing services to taxonomists for standard genome sequencing and annotation.</title>
        <authorList>
            <consortium name="The Broad Institute Genomics Platform"/>
            <consortium name="The Broad Institute Genome Sequencing Center for Infectious Disease"/>
            <person name="Wu L."/>
            <person name="Ma J."/>
        </authorList>
    </citation>
    <scope>NUCLEOTIDE SEQUENCE [LARGE SCALE GENOMIC DNA]</scope>
    <source>
        <strain evidence="4">CGMCC 1.10759</strain>
    </source>
</reference>
<organism evidence="3 4">
    <name type="scientific">Steroidobacter flavus</name>
    <dbReference type="NCBI Taxonomy" id="1842136"/>
    <lineage>
        <taxon>Bacteria</taxon>
        <taxon>Pseudomonadati</taxon>
        <taxon>Pseudomonadota</taxon>
        <taxon>Gammaproteobacteria</taxon>
        <taxon>Steroidobacterales</taxon>
        <taxon>Steroidobacteraceae</taxon>
        <taxon>Steroidobacter</taxon>
    </lineage>
</organism>
<feature type="transmembrane region" description="Helical" evidence="1">
    <location>
        <begin position="484"/>
        <end position="502"/>
    </location>
</feature>
<dbReference type="Proteomes" id="UP001595904">
    <property type="component" value="Unassembled WGS sequence"/>
</dbReference>
<accession>A0ABV8T474</accession>
<name>A0ABV8T474_9GAMM</name>